<name>A0AAI8A9G2_RICR3</name>
<dbReference type="AlphaFoldDB" id="A0AAI8A9G2"/>
<reference evidence="2" key="1">
    <citation type="submission" date="2012-02" db="EMBL/GenBank/DDBJ databases">
        <title>Complete genome sequence of Rickettsia rhipicephali strain 3-7-female6-CWPP.</title>
        <authorList>
            <person name="Johnson S.L."/>
            <person name="Munk A.C."/>
            <person name="Han S."/>
            <person name="Bruce D.C."/>
            <person name="Dasch G.A."/>
        </authorList>
    </citation>
    <scope>NUCLEOTIDE SEQUENCE [LARGE SCALE GENOMIC DNA]</scope>
    <source>
        <strain evidence="2">3-7-female6-CWPP</strain>
    </source>
</reference>
<accession>A0AAI8A9G2</accession>
<protein>
    <submittedName>
        <fullName evidence="1">Uncharacterized protein</fullName>
    </submittedName>
</protein>
<dbReference type="EMBL" id="CP003342">
    <property type="protein sequence ID" value="AFC72195.1"/>
    <property type="molecule type" value="Genomic_DNA"/>
</dbReference>
<dbReference type="Proteomes" id="UP000008006">
    <property type="component" value="Chromosome"/>
</dbReference>
<keyword evidence="2" id="KW-1185">Reference proteome</keyword>
<dbReference type="KEGG" id="rre:MCC_02920"/>
<evidence type="ECO:0000313" key="1">
    <source>
        <dbReference type="EMBL" id="AFC72195.1"/>
    </source>
</evidence>
<organism evidence="1 2">
    <name type="scientific">Rickettsia rhipicephali (strain 3-7-female6-CWPP)</name>
    <dbReference type="NCBI Taxonomy" id="1105113"/>
    <lineage>
        <taxon>Bacteria</taxon>
        <taxon>Pseudomonadati</taxon>
        <taxon>Pseudomonadota</taxon>
        <taxon>Alphaproteobacteria</taxon>
        <taxon>Rickettsiales</taxon>
        <taxon>Rickettsiaceae</taxon>
        <taxon>Rickettsieae</taxon>
        <taxon>Rickettsia</taxon>
        <taxon>spotted fever group</taxon>
    </lineage>
</organism>
<sequence>MMAVNTWLFITEFPIKKINKNQQSILTEKLKAISDTPNNILLAFSLALCSKQFKTASDLLNKIPEHQINLYEKAIIKFWSYVDPNYTLLQNNTLTSNEKAEVLKAVNTGLITDNETKLTSEKSEKIFQNVENALQNDSYNENTLEIGVVTALLNNNPKKYKNMQVN</sequence>
<proteinExistence type="predicted"/>
<evidence type="ECO:0000313" key="2">
    <source>
        <dbReference type="Proteomes" id="UP000008006"/>
    </source>
</evidence>
<gene>
    <name evidence="1" type="ordered locus">MCC_02920</name>
</gene>